<dbReference type="Proteomes" id="UP000615687">
    <property type="component" value="Unassembled WGS sequence"/>
</dbReference>
<gene>
    <name evidence="2" type="ORF">IG617_17795</name>
</gene>
<dbReference type="RefSeq" id="WP_192110565.1">
    <property type="nucleotide sequence ID" value="NZ_JACYXJ010000006.1"/>
</dbReference>
<evidence type="ECO:0000256" key="1">
    <source>
        <dbReference type="SAM" id="SignalP"/>
    </source>
</evidence>
<evidence type="ECO:0000313" key="2">
    <source>
        <dbReference type="EMBL" id="MBD8878150.1"/>
    </source>
</evidence>
<comment type="caution">
    <text evidence="2">The sequence shown here is derived from an EMBL/GenBank/DDBJ whole genome shotgun (WGS) entry which is preliminary data.</text>
</comment>
<reference evidence="2 3" key="1">
    <citation type="submission" date="2020-09" db="EMBL/GenBank/DDBJ databases">
        <title>The genome sequence of type strain Labrenzia polysiphoniae KACC 19711.</title>
        <authorList>
            <person name="Liu Y."/>
        </authorList>
    </citation>
    <scope>NUCLEOTIDE SEQUENCE [LARGE SCALE GENOMIC DNA]</scope>
    <source>
        <strain evidence="2 3">KACC 19711</strain>
    </source>
</reference>
<keyword evidence="1" id="KW-0732">Signal</keyword>
<feature type="chain" id="PRO_5046423099" evidence="1">
    <location>
        <begin position="32"/>
        <end position="357"/>
    </location>
</feature>
<name>A0ABR9CGD1_9HYPH</name>
<dbReference type="EMBL" id="JACYXJ010000006">
    <property type="protein sequence ID" value="MBD8878150.1"/>
    <property type="molecule type" value="Genomic_DNA"/>
</dbReference>
<accession>A0ABR9CGD1</accession>
<keyword evidence="3" id="KW-1185">Reference proteome</keyword>
<proteinExistence type="predicted"/>
<protein>
    <submittedName>
        <fullName evidence="2">Uncharacterized protein</fullName>
    </submittedName>
</protein>
<feature type="signal peptide" evidence="1">
    <location>
        <begin position="1"/>
        <end position="31"/>
    </location>
</feature>
<organism evidence="2 3">
    <name type="scientific">Roseibium polysiphoniae</name>
    <dbReference type="NCBI Taxonomy" id="2571221"/>
    <lineage>
        <taxon>Bacteria</taxon>
        <taxon>Pseudomonadati</taxon>
        <taxon>Pseudomonadota</taxon>
        <taxon>Alphaproteobacteria</taxon>
        <taxon>Hyphomicrobiales</taxon>
        <taxon>Stappiaceae</taxon>
        <taxon>Roseibium</taxon>
    </lineage>
</organism>
<sequence>MKLIKNAVATILLVMGIAVYFLGAGATPSHAGTIESFRVGGWNGNAYTDDSTGTFDTCVAAATYRNGMTLLVQVDSGYRWAIGFSAPHWNSEIGKEVTLQYRIDRGAWQQGTATATAKDLFRMQMPEGGYIITRFRRGRTLYVYDGAYNYDFRLTGTSRLMARMAKCVEVNSARFGATPGAGLGASQPTAPAAAANNPQLAVEATQALFNLMGSAGLSALKLTPDDKRDTDLKGLHAVASNEARSVIAHIFEAGGYTSTQDLVATIISDAAKSCEGSFSSGSETITEAGKTFPTSYSRCVAGDYEKVERAAIVPRSAGGVYVYGVVDTYIGEGVGAPGAPTELTDPDWHHAAASAAD</sequence>
<evidence type="ECO:0000313" key="3">
    <source>
        <dbReference type="Proteomes" id="UP000615687"/>
    </source>
</evidence>